<evidence type="ECO:0000313" key="3">
    <source>
        <dbReference type="WBParaSite" id="PSU_v2.g3335.t1"/>
    </source>
</evidence>
<dbReference type="AlphaFoldDB" id="A0A914YT46"/>
<dbReference type="Proteomes" id="UP000887577">
    <property type="component" value="Unplaced"/>
</dbReference>
<protein>
    <submittedName>
        <fullName evidence="3">Uncharacterized protein</fullName>
    </submittedName>
</protein>
<sequence length="268" mass="29388">MKKKLKKQKIPARQLIRPIITGEKNKYYVTYSPYYRLYQVSRQPPKGLNITAAKTDIPISEAPKIVLTTTSAPIEVISPYPPVTVSSNTLSTTPTTPTPSTTSTTTTSTTTTTTSTPKVVSLKVEQISTSSKNGNKMQIRVAAIKPTSEAKGKQLLYMDDEDEEWKVEEEDYYVDENGQPTEKLKHESLTTTTFAPSIVPTTTTTTTTAPPPSNNGLAAIVFPVGHKTESSTSRMASEAASGSASITTRKPVEQGWFKFENKFNKNML</sequence>
<name>A0A914YT46_9BILA</name>
<evidence type="ECO:0000256" key="1">
    <source>
        <dbReference type="SAM" id="MobiDB-lite"/>
    </source>
</evidence>
<proteinExistence type="predicted"/>
<dbReference type="WBParaSite" id="PSU_v2.g3335.t1">
    <property type="protein sequence ID" value="PSU_v2.g3335.t1"/>
    <property type="gene ID" value="PSU_v2.g3335"/>
</dbReference>
<evidence type="ECO:0000313" key="2">
    <source>
        <dbReference type="Proteomes" id="UP000887577"/>
    </source>
</evidence>
<keyword evidence="2" id="KW-1185">Reference proteome</keyword>
<reference evidence="3" key="1">
    <citation type="submission" date="2022-11" db="UniProtKB">
        <authorList>
            <consortium name="WormBaseParasite"/>
        </authorList>
    </citation>
    <scope>IDENTIFICATION</scope>
</reference>
<organism evidence="2 3">
    <name type="scientific">Panagrolaimus superbus</name>
    <dbReference type="NCBI Taxonomy" id="310955"/>
    <lineage>
        <taxon>Eukaryota</taxon>
        <taxon>Metazoa</taxon>
        <taxon>Ecdysozoa</taxon>
        <taxon>Nematoda</taxon>
        <taxon>Chromadorea</taxon>
        <taxon>Rhabditida</taxon>
        <taxon>Tylenchina</taxon>
        <taxon>Panagrolaimomorpha</taxon>
        <taxon>Panagrolaimoidea</taxon>
        <taxon>Panagrolaimidae</taxon>
        <taxon>Panagrolaimus</taxon>
    </lineage>
</organism>
<feature type="region of interest" description="Disordered" evidence="1">
    <location>
        <begin position="84"/>
        <end position="113"/>
    </location>
</feature>
<accession>A0A914YT46</accession>